<proteinExistence type="predicted"/>
<name>A0A1I2XN38_9FIRM</name>
<evidence type="ECO:0000313" key="1">
    <source>
        <dbReference type="EMBL" id="SFH14913.1"/>
    </source>
</evidence>
<evidence type="ECO:0000313" key="2">
    <source>
        <dbReference type="Proteomes" id="UP000199337"/>
    </source>
</evidence>
<keyword evidence="2" id="KW-1185">Reference proteome</keyword>
<sequence length="109" mass="12414">MDVEKLTKEFWLVKDLYEKEENPNLKKGLEKKILKIARQVGEHCLGLGSVMMYVKICPECNKRSYSAAKNGYWKCSNCGKNLTDIPPLEFHATIDKSDNTTNKGKNDTS</sequence>
<protein>
    <submittedName>
        <fullName evidence="1">Uncharacterized protein</fullName>
    </submittedName>
</protein>
<reference evidence="2" key="1">
    <citation type="submission" date="2016-10" db="EMBL/GenBank/DDBJ databases">
        <authorList>
            <person name="Varghese N."/>
            <person name="Submissions S."/>
        </authorList>
    </citation>
    <scope>NUCLEOTIDE SEQUENCE [LARGE SCALE GENOMIC DNA]</scope>
    <source>
        <strain evidence="2">DSM 17038</strain>
    </source>
</reference>
<dbReference type="RefSeq" id="WP_092473774.1">
    <property type="nucleotide sequence ID" value="NZ_FOOX01000018.1"/>
</dbReference>
<dbReference type="EMBL" id="FOOX01000018">
    <property type="protein sequence ID" value="SFH14913.1"/>
    <property type="molecule type" value="Genomic_DNA"/>
</dbReference>
<accession>A0A1I2XN38</accession>
<organism evidence="1 2">
    <name type="scientific">Desulfotruncus arcticus DSM 17038</name>
    <dbReference type="NCBI Taxonomy" id="1121424"/>
    <lineage>
        <taxon>Bacteria</taxon>
        <taxon>Bacillati</taxon>
        <taxon>Bacillota</taxon>
        <taxon>Clostridia</taxon>
        <taxon>Eubacteriales</taxon>
        <taxon>Desulfallaceae</taxon>
        <taxon>Desulfotruncus</taxon>
    </lineage>
</organism>
<dbReference type="AlphaFoldDB" id="A0A1I2XN38"/>
<dbReference type="Proteomes" id="UP000199337">
    <property type="component" value="Unassembled WGS sequence"/>
</dbReference>
<gene>
    <name evidence="1" type="ORF">SAMN05660649_04055</name>
</gene>
<dbReference type="OrthoDB" id="2376828at2"/>